<proteinExistence type="predicted"/>
<dbReference type="EMBL" id="KZ347802">
    <property type="protein sequence ID" value="PIO67116.1"/>
    <property type="molecule type" value="Genomic_DNA"/>
</dbReference>
<organism evidence="1 2">
    <name type="scientific">Teladorsagia circumcincta</name>
    <name type="common">Brown stomach worm</name>
    <name type="synonym">Ostertagia circumcincta</name>
    <dbReference type="NCBI Taxonomy" id="45464"/>
    <lineage>
        <taxon>Eukaryota</taxon>
        <taxon>Metazoa</taxon>
        <taxon>Ecdysozoa</taxon>
        <taxon>Nematoda</taxon>
        <taxon>Chromadorea</taxon>
        <taxon>Rhabditida</taxon>
        <taxon>Rhabditina</taxon>
        <taxon>Rhabditomorpha</taxon>
        <taxon>Strongyloidea</taxon>
        <taxon>Trichostrongylidae</taxon>
        <taxon>Teladorsagia</taxon>
    </lineage>
</organism>
<keyword evidence="2" id="KW-1185">Reference proteome</keyword>
<accession>A0A2G9UA17</accession>
<reference evidence="1 2" key="1">
    <citation type="submission" date="2015-09" db="EMBL/GenBank/DDBJ databases">
        <title>Draft genome of the parasitic nematode Teladorsagia circumcincta isolate WARC Sus (inbred).</title>
        <authorList>
            <person name="Mitreva M."/>
        </authorList>
    </citation>
    <scope>NUCLEOTIDE SEQUENCE [LARGE SCALE GENOMIC DNA]</scope>
    <source>
        <strain evidence="1 2">S</strain>
    </source>
</reference>
<sequence length="55" mass="6232">MSCSMYAEHHGDFVSTRLDCNFFCRKSWAQEDDKSGEAFGTFLVGIVDKYGEIAM</sequence>
<evidence type="ECO:0000313" key="1">
    <source>
        <dbReference type="EMBL" id="PIO67116.1"/>
    </source>
</evidence>
<evidence type="ECO:0000313" key="2">
    <source>
        <dbReference type="Proteomes" id="UP000230423"/>
    </source>
</evidence>
<name>A0A2G9UA17_TELCI</name>
<dbReference type="Proteomes" id="UP000230423">
    <property type="component" value="Unassembled WGS sequence"/>
</dbReference>
<gene>
    <name evidence="1" type="ORF">TELCIR_11147</name>
</gene>
<protein>
    <submittedName>
        <fullName evidence="1">Uncharacterized protein</fullName>
    </submittedName>
</protein>
<dbReference type="AlphaFoldDB" id="A0A2G9UA17"/>